<dbReference type="Pfam" id="PF01850">
    <property type="entry name" value="PIN"/>
    <property type="match status" value="1"/>
</dbReference>
<comment type="caution">
    <text evidence="9">The sequence shown here is derived from an EMBL/GenBank/DDBJ whole genome shotgun (WGS) entry which is preliminary data.</text>
</comment>
<dbReference type="InterPro" id="IPR002716">
    <property type="entry name" value="PIN_dom"/>
</dbReference>
<dbReference type="STRING" id="1237149.C900_02482"/>
<gene>
    <name evidence="9" type="ORF">C900_02482</name>
</gene>
<feature type="domain" description="PIN" evidence="8">
    <location>
        <begin position="2"/>
        <end position="114"/>
    </location>
</feature>
<name>L8JWH3_9BACT</name>
<dbReference type="PANTHER" id="PTHR33653:SF1">
    <property type="entry name" value="RIBONUCLEASE VAPC2"/>
    <property type="match status" value="1"/>
</dbReference>
<dbReference type="Gene3D" id="3.40.50.1010">
    <property type="entry name" value="5'-nuclease"/>
    <property type="match status" value="1"/>
</dbReference>
<evidence type="ECO:0000313" key="10">
    <source>
        <dbReference type="Proteomes" id="UP000011135"/>
    </source>
</evidence>
<dbReference type="eggNOG" id="COG1487">
    <property type="taxonomic scope" value="Bacteria"/>
</dbReference>
<comment type="cofactor">
    <cofactor evidence="1">
        <name>Mg(2+)</name>
        <dbReference type="ChEBI" id="CHEBI:18420"/>
    </cofactor>
</comment>
<sequence>MIIADTSVWIEYLKGNNDITGLFIPYLRKDHIIASSAIFGELLQGVRNKRERNIITEFWINLPKVDEHELFIEAGQLSNRYKLYARGIGLIDCYILAAALKYDYALWTLDKKLLDTIDMLNNASFK</sequence>
<dbReference type="GO" id="GO:0046872">
    <property type="term" value="F:metal ion binding"/>
    <property type="evidence" value="ECO:0007669"/>
    <property type="project" value="UniProtKB-KW"/>
</dbReference>
<evidence type="ECO:0000256" key="2">
    <source>
        <dbReference type="ARBA" id="ARBA00022649"/>
    </source>
</evidence>
<dbReference type="OrthoDB" id="9811788at2"/>
<evidence type="ECO:0000313" key="9">
    <source>
        <dbReference type="EMBL" id="ELR71567.1"/>
    </source>
</evidence>
<evidence type="ECO:0000259" key="8">
    <source>
        <dbReference type="Pfam" id="PF01850"/>
    </source>
</evidence>
<dbReference type="EMBL" id="AMZN01000037">
    <property type="protein sequence ID" value="ELR71567.1"/>
    <property type="molecule type" value="Genomic_DNA"/>
</dbReference>
<keyword evidence="4" id="KW-0479">Metal-binding</keyword>
<evidence type="ECO:0000256" key="6">
    <source>
        <dbReference type="ARBA" id="ARBA00022842"/>
    </source>
</evidence>
<evidence type="ECO:0000256" key="1">
    <source>
        <dbReference type="ARBA" id="ARBA00001946"/>
    </source>
</evidence>
<dbReference type="InterPro" id="IPR050556">
    <property type="entry name" value="Type_II_TA_system_RNase"/>
</dbReference>
<reference evidence="9 10" key="1">
    <citation type="submission" date="2012-12" db="EMBL/GenBank/DDBJ databases">
        <title>Genome assembly of Fulvivirga imtechensis AK7.</title>
        <authorList>
            <person name="Nupur N."/>
            <person name="Khatri I."/>
            <person name="Kumar R."/>
            <person name="Subramanian S."/>
            <person name="Pinnaka A."/>
        </authorList>
    </citation>
    <scope>NUCLEOTIDE SEQUENCE [LARGE SCALE GENOMIC DNA]</scope>
    <source>
        <strain evidence="9 10">AK7</strain>
    </source>
</reference>
<keyword evidence="5" id="KW-0378">Hydrolase</keyword>
<keyword evidence="3" id="KW-0540">Nuclease</keyword>
<comment type="similarity">
    <text evidence="7">Belongs to the PINc/VapC protein family.</text>
</comment>
<protein>
    <submittedName>
        <fullName evidence="9">PIN domain protein</fullName>
    </submittedName>
</protein>
<keyword evidence="10" id="KW-1185">Reference proteome</keyword>
<evidence type="ECO:0000256" key="3">
    <source>
        <dbReference type="ARBA" id="ARBA00022722"/>
    </source>
</evidence>
<dbReference type="GO" id="GO:0016787">
    <property type="term" value="F:hydrolase activity"/>
    <property type="evidence" value="ECO:0007669"/>
    <property type="project" value="UniProtKB-KW"/>
</dbReference>
<proteinExistence type="inferred from homology"/>
<keyword evidence="2" id="KW-1277">Toxin-antitoxin system</keyword>
<keyword evidence="6" id="KW-0460">Magnesium</keyword>
<dbReference type="RefSeq" id="WP_009579891.1">
    <property type="nucleotide sequence ID" value="NZ_AMZN01000037.1"/>
</dbReference>
<evidence type="ECO:0000256" key="7">
    <source>
        <dbReference type="ARBA" id="ARBA00038093"/>
    </source>
</evidence>
<evidence type="ECO:0000256" key="5">
    <source>
        <dbReference type="ARBA" id="ARBA00022801"/>
    </source>
</evidence>
<accession>L8JWH3</accession>
<dbReference type="Proteomes" id="UP000011135">
    <property type="component" value="Unassembled WGS sequence"/>
</dbReference>
<dbReference type="InterPro" id="IPR029060">
    <property type="entry name" value="PIN-like_dom_sf"/>
</dbReference>
<dbReference type="GO" id="GO:0004518">
    <property type="term" value="F:nuclease activity"/>
    <property type="evidence" value="ECO:0007669"/>
    <property type="project" value="UniProtKB-KW"/>
</dbReference>
<dbReference type="AlphaFoldDB" id="L8JWH3"/>
<dbReference type="PANTHER" id="PTHR33653">
    <property type="entry name" value="RIBONUCLEASE VAPC2"/>
    <property type="match status" value="1"/>
</dbReference>
<evidence type="ECO:0000256" key="4">
    <source>
        <dbReference type="ARBA" id="ARBA00022723"/>
    </source>
</evidence>
<organism evidence="9 10">
    <name type="scientific">Fulvivirga imtechensis AK7</name>
    <dbReference type="NCBI Taxonomy" id="1237149"/>
    <lineage>
        <taxon>Bacteria</taxon>
        <taxon>Pseudomonadati</taxon>
        <taxon>Bacteroidota</taxon>
        <taxon>Cytophagia</taxon>
        <taxon>Cytophagales</taxon>
        <taxon>Fulvivirgaceae</taxon>
        <taxon>Fulvivirga</taxon>
    </lineage>
</organism>
<dbReference type="SUPFAM" id="SSF88723">
    <property type="entry name" value="PIN domain-like"/>
    <property type="match status" value="1"/>
</dbReference>